<dbReference type="InterPro" id="IPR011611">
    <property type="entry name" value="PfkB_dom"/>
</dbReference>
<dbReference type="RefSeq" id="WP_148546008.1">
    <property type="nucleotide sequence ID" value="NZ_VSDQ01000852.1"/>
</dbReference>
<dbReference type="OrthoDB" id="9813569at2"/>
<keyword evidence="1" id="KW-0808">Transferase</keyword>
<dbReference type="Proteomes" id="UP000323930">
    <property type="component" value="Unassembled WGS sequence"/>
</dbReference>
<evidence type="ECO:0000313" key="5">
    <source>
        <dbReference type="Proteomes" id="UP000323930"/>
    </source>
</evidence>
<keyword evidence="5" id="KW-1185">Reference proteome</keyword>
<reference evidence="4 5" key="1">
    <citation type="submission" date="2019-08" db="EMBL/GenBank/DDBJ databases">
        <title>Seonamhaeicola sediminis sp. nov., isolated from marine sediment.</title>
        <authorList>
            <person name="Cao W.R."/>
        </authorList>
    </citation>
    <scope>NUCLEOTIDE SEQUENCE [LARGE SCALE GENOMIC DNA]</scope>
    <source>
        <strain evidence="4 5">B011</strain>
    </source>
</reference>
<sequence>MKVLCSGLNVVDLLVATPNRIKVGHKNECEKIVLQGGAPAGNAACALASLGFETYFLGYLGDNPLSVVAENELKRHGVKDDLLFFRKEASPAVAIVQVDEEGERTVLYSMENYIPFSFLDIEDSQIEAFDLILVDGYDTEINLHLLRVAKRFGIPTVLDIEAGDMETMLQMLKLSTHPILPLECAQNITGAQNAETCLSKLSDLTEGQVVITDGANGAYTMADEQLIHQPSFKVDVVDTTGCGDAFHAAYAAALLRGLNLKDRLEYGSFYASQVAQHFGGRTFLPNHKFMEDNCPQLITD</sequence>
<evidence type="ECO:0000256" key="1">
    <source>
        <dbReference type="ARBA" id="ARBA00022679"/>
    </source>
</evidence>
<dbReference type="SUPFAM" id="SSF53613">
    <property type="entry name" value="Ribokinase-like"/>
    <property type="match status" value="1"/>
</dbReference>
<organism evidence="4 5">
    <name type="scientific">Seonamhaeicola marinus</name>
    <dbReference type="NCBI Taxonomy" id="1912246"/>
    <lineage>
        <taxon>Bacteria</taxon>
        <taxon>Pseudomonadati</taxon>
        <taxon>Bacteroidota</taxon>
        <taxon>Flavobacteriia</taxon>
        <taxon>Flavobacteriales</taxon>
        <taxon>Flavobacteriaceae</taxon>
    </lineage>
</organism>
<proteinExistence type="predicted"/>
<dbReference type="EMBL" id="VSDQ01000852">
    <property type="protein sequence ID" value="TYA66014.1"/>
    <property type="molecule type" value="Genomic_DNA"/>
</dbReference>
<dbReference type="Pfam" id="PF00294">
    <property type="entry name" value="PfkB"/>
    <property type="match status" value="1"/>
</dbReference>
<dbReference type="InterPro" id="IPR029056">
    <property type="entry name" value="Ribokinase-like"/>
</dbReference>
<accession>A0A5D0H405</accession>
<evidence type="ECO:0000256" key="2">
    <source>
        <dbReference type="ARBA" id="ARBA00022777"/>
    </source>
</evidence>
<evidence type="ECO:0000313" key="4">
    <source>
        <dbReference type="EMBL" id="TYA66014.1"/>
    </source>
</evidence>
<feature type="domain" description="Carbohydrate kinase PfkB" evidence="3">
    <location>
        <begin position="3"/>
        <end position="285"/>
    </location>
</feature>
<dbReference type="PANTHER" id="PTHR10584:SF157">
    <property type="entry name" value="SULFOFRUCTOSE KINASE"/>
    <property type="match status" value="1"/>
</dbReference>
<dbReference type="GO" id="GO:0016301">
    <property type="term" value="F:kinase activity"/>
    <property type="evidence" value="ECO:0007669"/>
    <property type="project" value="UniProtKB-KW"/>
</dbReference>
<comment type="caution">
    <text evidence="4">The sequence shown here is derived from an EMBL/GenBank/DDBJ whole genome shotgun (WGS) entry which is preliminary data.</text>
</comment>
<evidence type="ECO:0000259" key="3">
    <source>
        <dbReference type="Pfam" id="PF00294"/>
    </source>
</evidence>
<dbReference type="GO" id="GO:0005829">
    <property type="term" value="C:cytosol"/>
    <property type="evidence" value="ECO:0007669"/>
    <property type="project" value="TreeGrafter"/>
</dbReference>
<gene>
    <name evidence="4" type="ORF">FUA24_24345</name>
</gene>
<dbReference type="AlphaFoldDB" id="A0A5D0H405"/>
<protein>
    <submittedName>
        <fullName evidence="4">Ribokinase</fullName>
    </submittedName>
</protein>
<name>A0A5D0H405_9FLAO</name>
<dbReference type="PANTHER" id="PTHR10584">
    <property type="entry name" value="SUGAR KINASE"/>
    <property type="match status" value="1"/>
</dbReference>
<dbReference type="Gene3D" id="3.40.1190.20">
    <property type="match status" value="1"/>
</dbReference>
<keyword evidence="2 4" id="KW-0418">Kinase</keyword>